<comment type="caution">
    <text evidence="6">The sequence shown here is derived from an EMBL/GenBank/DDBJ whole genome shotgun (WGS) entry which is preliminary data.</text>
</comment>
<dbReference type="Pfam" id="PF12833">
    <property type="entry name" value="HTH_18"/>
    <property type="match status" value="1"/>
</dbReference>
<dbReference type="RefSeq" id="WP_259414852.1">
    <property type="nucleotide sequence ID" value="NZ_JANWGH010000002.1"/>
</dbReference>
<accession>A0ABT2G7E7</accession>
<organism evidence="6 7">
    <name type="scientific">Algoriphagus limi</name>
    <dbReference type="NCBI Taxonomy" id="2975273"/>
    <lineage>
        <taxon>Bacteria</taxon>
        <taxon>Pseudomonadati</taxon>
        <taxon>Bacteroidota</taxon>
        <taxon>Cytophagia</taxon>
        <taxon>Cytophagales</taxon>
        <taxon>Cyclobacteriaceae</taxon>
        <taxon>Algoriphagus</taxon>
    </lineage>
</organism>
<keyword evidence="7" id="KW-1185">Reference proteome</keyword>
<dbReference type="SUPFAM" id="SSF46689">
    <property type="entry name" value="Homeodomain-like"/>
    <property type="match status" value="1"/>
</dbReference>
<reference evidence="6 7" key="1">
    <citation type="submission" date="2022-08" db="EMBL/GenBank/DDBJ databases">
        <title>Algoriphagus sp. CAU 1643 isolated from mud.</title>
        <authorList>
            <person name="Kim W."/>
        </authorList>
    </citation>
    <scope>NUCLEOTIDE SEQUENCE [LARGE SCALE GENOMIC DNA]</scope>
    <source>
        <strain evidence="6 7">CAU 1643</strain>
    </source>
</reference>
<keyword evidence="1" id="KW-0805">Transcription regulation</keyword>
<dbReference type="Gene3D" id="1.10.10.60">
    <property type="entry name" value="Homeodomain-like"/>
    <property type="match status" value="1"/>
</dbReference>
<gene>
    <name evidence="6" type="ORF">NY014_12165</name>
</gene>
<dbReference type="PROSITE" id="PS01124">
    <property type="entry name" value="HTH_ARAC_FAMILY_2"/>
    <property type="match status" value="1"/>
</dbReference>
<evidence type="ECO:0000256" key="1">
    <source>
        <dbReference type="ARBA" id="ARBA00023015"/>
    </source>
</evidence>
<evidence type="ECO:0000256" key="3">
    <source>
        <dbReference type="ARBA" id="ARBA00023163"/>
    </source>
</evidence>
<evidence type="ECO:0000256" key="2">
    <source>
        <dbReference type="ARBA" id="ARBA00023125"/>
    </source>
</evidence>
<name>A0ABT2G7E7_9BACT</name>
<proteinExistence type="predicted"/>
<dbReference type="Proteomes" id="UP001206788">
    <property type="component" value="Unassembled WGS sequence"/>
</dbReference>
<dbReference type="PANTHER" id="PTHR43280">
    <property type="entry name" value="ARAC-FAMILY TRANSCRIPTIONAL REGULATOR"/>
    <property type="match status" value="1"/>
</dbReference>
<keyword evidence="4" id="KW-0812">Transmembrane</keyword>
<dbReference type="PANTHER" id="PTHR43280:SF29">
    <property type="entry name" value="ARAC-FAMILY TRANSCRIPTIONAL REGULATOR"/>
    <property type="match status" value="1"/>
</dbReference>
<evidence type="ECO:0000313" key="7">
    <source>
        <dbReference type="Proteomes" id="UP001206788"/>
    </source>
</evidence>
<keyword evidence="2" id="KW-0238">DNA-binding</keyword>
<feature type="transmembrane region" description="Helical" evidence="4">
    <location>
        <begin position="14"/>
        <end position="37"/>
    </location>
</feature>
<keyword evidence="4" id="KW-1133">Transmembrane helix</keyword>
<dbReference type="SMART" id="SM00342">
    <property type="entry name" value="HTH_ARAC"/>
    <property type="match status" value="1"/>
</dbReference>
<feature type="transmembrane region" description="Helical" evidence="4">
    <location>
        <begin position="43"/>
        <end position="63"/>
    </location>
</feature>
<sequence length="234" mass="27545">MKNFSPQKFSRKGFVNAFIILMSFQLLIIVLVSLLIADAISFFETWVFFRNSSVGVFFLFLIVRSEYLRFSSLPAFLQNGLSIQFQDLKYEFGDFPLETPELFKNFNSLTQSEKLKWISICTYLEYEQPYLIQDFTVKKMENELNIPSRTIAGLVKKLLEMNFNAFINHLRIEFVIRKLYKEVIWRSYTVESLAYSAGYNSPNSFYNYFKEYTGTTPREFISELGIVATDEMEK</sequence>
<evidence type="ECO:0000256" key="4">
    <source>
        <dbReference type="SAM" id="Phobius"/>
    </source>
</evidence>
<keyword evidence="4" id="KW-0472">Membrane</keyword>
<evidence type="ECO:0000259" key="5">
    <source>
        <dbReference type="PROSITE" id="PS01124"/>
    </source>
</evidence>
<feature type="domain" description="HTH araC/xylS-type" evidence="5">
    <location>
        <begin position="121"/>
        <end position="223"/>
    </location>
</feature>
<evidence type="ECO:0000313" key="6">
    <source>
        <dbReference type="EMBL" id="MCS5491192.1"/>
    </source>
</evidence>
<dbReference type="InterPro" id="IPR009057">
    <property type="entry name" value="Homeodomain-like_sf"/>
</dbReference>
<keyword evidence="3" id="KW-0804">Transcription</keyword>
<protein>
    <submittedName>
        <fullName evidence="6">Helix-turn-helix domain-containing protein</fullName>
    </submittedName>
</protein>
<dbReference type="InterPro" id="IPR018060">
    <property type="entry name" value="HTH_AraC"/>
</dbReference>
<dbReference type="EMBL" id="JANWGH010000002">
    <property type="protein sequence ID" value="MCS5491192.1"/>
    <property type="molecule type" value="Genomic_DNA"/>
</dbReference>